<sequence length="207" mass="23125">MFGIMIVEDSPFTIEYLELKLSKMKNKYQVICKFRDAQNAVPACESGQIDIVLIDVCLNDASGLDLAKRIKESFPKIKIIIMTSMLDQSFIKRAKSSGCEGFWFKESIQTGILSILDDVAIGEKAFSEDFPEITLGNARLEELTDAELAVLRSFAKGFTYAEVANDCHISENTVRYHVKNLTSKTGMHNMAKIALEAVDKRVILPGF</sequence>
<dbReference type="HOGENOM" id="CLU_000445_90_10_9"/>
<dbReference type="GO" id="GO:0003677">
    <property type="term" value="F:DNA binding"/>
    <property type="evidence" value="ECO:0007669"/>
    <property type="project" value="UniProtKB-KW"/>
</dbReference>
<dbReference type="eggNOG" id="COG2197">
    <property type="taxonomic scope" value="Bacteria"/>
</dbReference>
<dbReference type="PROSITE" id="PS50110">
    <property type="entry name" value="RESPONSE_REGULATORY"/>
    <property type="match status" value="1"/>
</dbReference>
<dbReference type="Gene3D" id="3.40.50.2300">
    <property type="match status" value="1"/>
</dbReference>
<dbReference type="PANTHER" id="PTHR45566:SF2">
    <property type="entry name" value="NARL SUBFAMILY"/>
    <property type="match status" value="1"/>
</dbReference>
<dbReference type="InterPro" id="IPR016032">
    <property type="entry name" value="Sig_transdc_resp-reg_C-effctor"/>
</dbReference>
<dbReference type="CDD" id="cd06170">
    <property type="entry name" value="LuxR_C_like"/>
    <property type="match status" value="1"/>
</dbReference>
<evidence type="ECO:0000313" key="7">
    <source>
        <dbReference type="EMBL" id="EFU77961.1"/>
    </source>
</evidence>
<dbReference type="GO" id="GO:0000160">
    <property type="term" value="P:phosphorelay signal transduction system"/>
    <property type="evidence" value="ECO:0007669"/>
    <property type="project" value="InterPro"/>
</dbReference>
<dbReference type="SUPFAM" id="SSF52172">
    <property type="entry name" value="CheY-like"/>
    <property type="match status" value="1"/>
</dbReference>
<dbReference type="Proteomes" id="UP000003434">
    <property type="component" value="Unassembled WGS sequence"/>
</dbReference>
<dbReference type="InterPro" id="IPR051015">
    <property type="entry name" value="EvgA-like"/>
</dbReference>
<dbReference type="PROSITE" id="PS00622">
    <property type="entry name" value="HTH_LUXR_1"/>
    <property type="match status" value="1"/>
</dbReference>
<dbReference type="InterPro" id="IPR001789">
    <property type="entry name" value="Sig_transdc_resp-reg_receiver"/>
</dbReference>
<comment type="caution">
    <text evidence="7">The sequence shown here is derived from an EMBL/GenBank/DDBJ whole genome shotgun (WGS) entry which is preliminary data.</text>
</comment>
<dbReference type="AlphaFoldDB" id="E6LJL0"/>
<dbReference type="GO" id="GO:0006355">
    <property type="term" value="P:regulation of DNA-templated transcription"/>
    <property type="evidence" value="ECO:0007669"/>
    <property type="project" value="InterPro"/>
</dbReference>
<evidence type="ECO:0000256" key="2">
    <source>
        <dbReference type="ARBA" id="ARBA00023125"/>
    </source>
</evidence>
<feature type="domain" description="Response regulatory" evidence="6">
    <location>
        <begin position="3"/>
        <end position="120"/>
    </location>
</feature>
<dbReference type="InterPro" id="IPR011006">
    <property type="entry name" value="CheY-like_superfamily"/>
</dbReference>
<dbReference type="PANTHER" id="PTHR45566">
    <property type="entry name" value="HTH-TYPE TRANSCRIPTIONAL REGULATOR YHJB-RELATED"/>
    <property type="match status" value="1"/>
</dbReference>
<reference evidence="7 8" key="1">
    <citation type="submission" date="2010-12" db="EMBL/GenBank/DDBJ databases">
        <authorList>
            <person name="Muzny D."/>
            <person name="Qin X."/>
            <person name="Deng J."/>
            <person name="Jiang H."/>
            <person name="Liu Y."/>
            <person name="Qu J."/>
            <person name="Song X.-Z."/>
            <person name="Zhang L."/>
            <person name="Thornton R."/>
            <person name="Coyle M."/>
            <person name="Francisco L."/>
            <person name="Jackson L."/>
            <person name="Javaid M."/>
            <person name="Korchina V."/>
            <person name="Kovar C."/>
            <person name="Mata R."/>
            <person name="Mathew T."/>
            <person name="Ngo R."/>
            <person name="Nguyen L."/>
            <person name="Nguyen N."/>
            <person name="Okwuonu G."/>
            <person name="Ongeri F."/>
            <person name="Pham C."/>
            <person name="Simmons D."/>
            <person name="Wilczek-Boney K."/>
            <person name="Hale W."/>
            <person name="Jakkamsetti A."/>
            <person name="Pham P."/>
            <person name="Ruth R."/>
            <person name="San Lucas F."/>
            <person name="Warren J."/>
            <person name="Zhang J."/>
            <person name="Zhao Z."/>
            <person name="Zhou C."/>
            <person name="Zhu D."/>
            <person name="Lee S."/>
            <person name="Bess C."/>
            <person name="Blankenburg K."/>
            <person name="Forbes L."/>
            <person name="Fu Q."/>
            <person name="Gubbala S."/>
            <person name="Hirani K."/>
            <person name="Jayaseelan J.C."/>
            <person name="Lara F."/>
            <person name="Munidasa M."/>
            <person name="Palculict T."/>
            <person name="Patil S."/>
            <person name="Pu L.-L."/>
            <person name="Saada N."/>
            <person name="Tang L."/>
            <person name="Weissenberger G."/>
            <person name="Zhu Y."/>
            <person name="Hemphill L."/>
            <person name="Shang Y."/>
            <person name="Youmans B."/>
            <person name="Ayvaz T."/>
            <person name="Ross M."/>
            <person name="Santibanez J."/>
            <person name="Aqrawi P."/>
            <person name="Gross S."/>
            <person name="Joshi V."/>
            <person name="Fowler G."/>
            <person name="Nazareth L."/>
            <person name="Reid J."/>
            <person name="Worley K."/>
            <person name="Petrosino J."/>
            <person name="Highlander S."/>
            <person name="Gibbs R."/>
        </authorList>
    </citation>
    <scope>NUCLEOTIDE SEQUENCE [LARGE SCALE GENOMIC DNA]</scope>
    <source>
        <strain evidence="7 8">DSM 3986</strain>
    </source>
</reference>
<organism evidence="7 8">
    <name type="scientific">Lachnoanaerobaculum saburreum DSM 3986</name>
    <dbReference type="NCBI Taxonomy" id="887325"/>
    <lineage>
        <taxon>Bacteria</taxon>
        <taxon>Bacillati</taxon>
        <taxon>Bacillota</taxon>
        <taxon>Clostridia</taxon>
        <taxon>Lachnospirales</taxon>
        <taxon>Lachnospiraceae</taxon>
        <taxon>Lachnoanaerobaculum</taxon>
    </lineage>
</organism>
<name>E6LJL0_9FIRM</name>
<gene>
    <name evidence="7" type="ORF">HMPREF0381_0145</name>
</gene>
<evidence type="ECO:0000256" key="1">
    <source>
        <dbReference type="ARBA" id="ARBA00018672"/>
    </source>
</evidence>
<dbReference type="Pfam" id="PF00072">
    <property type="entry name" value="Response_reg"/>
    <property type="match status" value="1"/>
</dbReference>
<feature type="modified residue" description="4-aspartylphosphate" evidence="4">
    <location>
        <position position="55"/>
    </location>
</feature>
<protein>
    <recommendedName>
        <fullName evidence="1">Stage 0 sporulation protein A homolog</fullName>
    </recommendedName>
</protein>
<dbReference type="SUPFAM" id="SSF46894">
    <property type="entry name" value="C-terminal effector domain of the bipartite response regulators"/>
    <property type="match status" value="1"/>
</dbReference>
<dbReference type="EMBL" id="AEPW01000003">
    <property type="protein sequence ID" value="EFU77961.1"/>
    <property type="molecule type" value="Genomic_DNA"/>
</dbReference>
<accession>E6LJL0</accession>
<keyword evidence="2" id="KW-0238">DNA-binding</keyword>
<dbReference type="SMART" id="SM00448">
    <property type="entry name" value="REC"/>
    <property type="match status" value="1"/>
</dbReference>
<evidence type="ECO:0000313" key="8">
    <source>
        <dbReference type="Proteomes" id="UP000003434"/>
    </source>
</evidence>
<dbReference type="InterPro" id="IPR036388">
    <property type="entry name" value="WH-like_DNA-bd_sf"/>
</dbReference>
<dbReference type="PROSITE" id="PS50043">
    <property type="entry name" value="HTH_LUXR_2"/>
    <property type="match status" value="1"/>
</dbReference>
<dbReference type="SMART" id="SM00421">
    <property type="entry name" value="HTH_LUXR"/>
    <property type="match status" value="1"/>
</dbReference>
<evidence type="ECO:0000256" key="4">
    <source>
        <dbReference type="PROSITE-ProRule" id="PRU00169"/>
    </source>
</evidence>
<proteinExistence type="predicted"/>
<evidence type="ECO:0000256" key="3">
    <source>
        <dbReference type="ARBA" id="ARBA00024867"/>
    </source>
</evidence>
<dbReference type="RefSeq" id="WP_008749918.1">
    <property type="nucleotide sequence ID" value="NZ_GL622296.1"/>
</dbReference>
<dbReference type="Gene3D" id="1.10.10.10">
    <property type="entry name" value="Winged helix-like DNA-binding domain superfamily/Winged helix DNA-binding domain"/>
    <property type="match status" value="1"/>
</dbReference>
<dbReference type="InterPro" id="IPR000792">
    <property type="entry name" value="Tscrpt_reg_LuxR_C"/>
</dbReference>
<evidence type="ECO:0000259" key="5">
    <source>
        <dbReference type="PROSITE" id="PS50043"/>
    </source>
</evidence>
<comment type="function">
    <text evidence="3">May play the central regulatory role in sporulation. It may be an element of the effector pathway responsible for the activation of sporulation genes in response to nutritional stress. Spo0A may act in concert with spo0H (a sigma factor) to control the expression of some genes that are critical to the sporulation process.</text>
</comment>
<dbReference type="Pfam" id="PF00196">
    <property type="entry name" value="GerE"/>
    <property type="match status" value="1"/>
</dbReference>
<dbReference type="PRINTS" id="PR00038">
    <property type="entry name" value="HTHLUXR"/>
</dbReference>
<keyword evidence="4" id="KW-0597">Phosphoprotein</keyword>
<dbReference type="CDD" id="cd00156">
    <property type="entry name" value="REC"/>
    <property type="match status" value="1"/>
</dbReference>
<feature type="domain" description="HTH luxR-type" evidence="5">
    <location>
        <begin position="136"/>
        <end position="201"/>
    </location>
</feature>
<evidence type="ECO:0000259" key="6">
    <source>
        <dbReference type="PROSITE" id="PS50110"/>
    </source>
</evidence>